<dbReference type="CDD" id="cd06260">
    <property type="entry name" value="DUF820-like"/>
    <property type="match status" value="1"/>
</dbReference>
<evidence type="ECO:0000313" key="4">
    <source>
        <dbReference type="EMBL" id="QUI22369.1"/>
    </source>
</evidence>
<name>A0A8J8MIT9_9FIRM</name>
<dbReference type="Proteomes" id="UP000683246">
    <property type="component" value="Chromosome"/>
</dbReference>
<evidence type="ECO:0000259" key="3">
    <source>
        <dbReference type="Pfam" id="PF05685"/>
    </source>
</evidence>
<evidence type="ECO:0000313" key="5">
    <source>
        <dbReference type="Proteomes" id="UP000683246"/>
    </source>
</evidence>
<dbReference type="SUPFAM" id="SSF52980">
    <property type="entry name" value="Restriction endonuclease-like"/>
    <property type="match status" value="1"/>
</dbReference>
<evidence type="ECO:0000256" key="2">
    <source>
        <dbReference type="RuleBase" id="RU362080"/>
    </source>
</evidence>
<dbReference type="AlphaFoldDB" id="A0A8J8MIT9"/>
<keyword evidence="5" id="KW-1185">Reference proteome</keyword>
<dbReference type="Gene3D" id="3.40.1620.10">
    <property type="entry name" value="YefM-like domain"/>
    <property type="match status" value="1"/>
</dbReference>
<dbReference type="PANTHER" id="PTHR36558:SF1">
    <property type="entry name" value="RESTRICTION ENDONUCLEASE DOMAIN-CONTAINING PROTEIN-RELATED"/>
    <property type="match status" value="1"/>
</dbReference>
<organism evidence="4 5">
    <name type="scientific">Vallitalea pronyensis</name>
    <dbReference type="NCBI Taxonomy" id="1348613"/>
    <lineage>
        <taxon>Bacteria</taxon>
        <taxon>Bacillati</taxon>
        <taxon>Bacillota</taxon>
        <taxon>Clostridia</taxon>
        <taxon>Lachnospirales</taxon>
        <taxon>Vallitaleaceae</taxon>
        <taxon>Vallitalea</taxon>
    </lineage>
</organism>
<dbReference type="InterPro" id="IPR008538">
    <property type="entry name" value="Uma2"/>
</dbReference>
<evidence type="ECO:0000256" key="1">
    <source>
        <dbReference type="ARBA" id="ARBA00009981"/>
    </source>
</evidence>
<dbReference type="KEGG" id="vpy:HZI73_08670"/>
<comment type="similarity">
    <text evidence="1 2">Belongs to the phD/YefM antitoxin family.</text>
</comment>
<dbReference type="Pfam" id="PF02604">
    <property type="entry name" value="PhdYeFM_antitox"/>
    <property type="match status" value="1"/>
</dbReference>
<gene>
    <name evidence="4" type="ORF">HZI73_08670</name>
</gene>
<dbReference type="EMBL" id="CP058649">
    <property type="protein sequence ID" value="QUI22369.1"/>
    <property type="molecule type" value="Genomic_DNA"/>
</dbReference>
<dbReference type="PANTHER" id="PTHR36558">
    <property type="entry name" value="GLR1098 PROTEIN"/>
    <property type="match status" value="1"/>
</dbReference>
<dbReference type="Pfam" id="PF05685">
    <property type="entry name" value="Uma2"/>
    <property type="match status" value="1"/>
</dbReference>
<dbReference type="SUPFAM" id="SSF143120">
    <property type="entry name" value="YefM-like"/>
    <property type="match status" value="1"/>
</dbReference>
<dbReference type="NCBIfam" id="TIGR01552">
    <property type="entry name" value="phd_fam"/>
    <property type="match status" value="1"/>
</dbReference>
<dbReference type="InterPro" id="IPR006442">
    <property type="entry name" value="Antitoxin_Phd/YefM"/>
</dbReference>
<proteinExistence type="inferred from homology"/>
<accession>A0A8J8MIT9</accession>
<sequence length="235" mass="27583">MKVNATDVKTNFGKYLELVQDEDIIITRNSKPVAKLVKYYRYEEAIREGAPDYTYDKVEMSYEEFMEMYEQTDARFEYINGVVYAMGSPVHIHQHIVAFVIGEFYIYFKDKKCKAYVAPYDIHFEKSKSKDVVQPDIFVMCDPENIRNGRYYGVPTLIIEILSPSTRNKDMIEKLNLFLESGVKEYVIIDPKNENVIHWLFQDKQIDRCDTLNKGEVFESKQYPGLSFDITACFI</sequence>
<reference evidence="4" key="1">
    <citation type="submission" date="2020-07" db="EMBL/GenBank/DDBJ databases">
        <title>Vallitalea pronyensis genome.</title>
        <authorList>
            <person name="Postec A."/>
        </authorList>
    </citation>
    <scope>NUCLEOTIDE SEQUENCE</scope>
    <source>
        <strain evidence="4">FatNI3</strain>
    </source>
</reference>
<dbReference type="Gene3D" id="3.90.1570.10">
    <property type="entry name" value="tt1808, chain A"/>
    <property type="match status" value="1"/>
</dbReference>
<dbReference type="RefSeq" id="WP_212697853.1">
    <property type="nucleotide sequence ID" value="NZ_CP058649.1"/>
</dbReference>
<feature type="domain" description="Putative restriction endonuclease" evidence="3">
    <location>
        <begin position="63"/>
        <end position="230"/>
    </location>
</feature>
<comment type="function">
    <text evidence="2">Antitoxin component of a type II toxin-antitoxin (TA) system.</text>
</comment>
<protein>
    <recommendedName>
        <fullName evidence="2">Antitoxin</fullName>
    </recommendedName>
</protein>
<dbReference type="InterPro" id="IPR011335">
    <property type="entry name" value="Restrct_endonuc-II-like"/>
</dbReference>
<dbReference type="InterPro" id="IPR012296">
    <property type="entry name" value="Nuclease_put_TT1808"/>
</dbReference>
<dbReference type="InterPro" id="IPR036165">
    <property type="entry name" value="YefM-like_sf"/>
</dbReference>